<proteinExistence type="predicted"/>
<evidence type="ECO:0000313" key="2">
    <source>
        <dbReference type="Proteomes" id="UP001374535"/>
    </source>
</evidence>
<protein>
    <submittedName>
        <fullName evidence="1">Uncharacterized protein</fullName>
    </submittedName>
</protein>
<sequence>MATGKVVGGIFFAADELLWVEKLAVRSSPNLINHSGLKIHKDGTWNMLSSTCLAEESVESIVTTTNCFVTWHLTIGLHKNHEYQPSVLPLTIFILHNSTIKEISYKS</sequence>
<dbReference type="AlphaFoldDB" id="A0AAQ3MTK8"/>
<keyword evidence="2" id="KW-1185">Reference proteome</keyword>
<dbReference type="Proteomes" id="UP001374535">
    <property type="component" value="Chromosome 9"/>
</dbReference>
<organism evidence="1 2">
    <name type="scientific">Vigna mungo</name>
    <name type="common">Black gram</name>
    <name type="synonym">Phaseolus mungo</name>
    <dbReference type="NCBI Taxonomy" id="3915"/>
    <lineage>
        <taxon>Eukaryota</taxon>
        <taxon>Viridiplantae</taxon>
        <taxon>Streptophyta</taxon>
        <taxon>Embryophyta</taxon>
        <taxon>Tracheophyta</taxon>
        <taxon>Spermatophyta</taxon>
        <taxon>Magnoliopsida</taxon>
        <taxon>eudicotyledons</taxon>
        <taxon>Gunneridae</taxon>
        <taxon>Pentapetalae</taxon>
        <taxon>rosids</taxon>
        <taxon>fabids</taxon>
        <taxon>Fabales</taxon>
        <taxon>Fabaceae</taxon>
        <taxon>Papilionoideae</taxon>
        <taxon>50 kb inversion clade</taxon>
        <taxon>NPAAA clade</taxon>
        <taxon>indigoferoid/millettioid clade</taxon>
        <taxon>Phaseoleae</taxon>
        <taxon>Vigna</taxon>
    </lineage>
</organism>
<gene>
    <name evidence="1" type="ORF">V8G54_028886</name>
</gene>
<evidence type="ECO:0000313" key="1">
    <source>
        <dbReference type="EMBL" id="WVY96735.1"/>
    </source>
</evidence>
<name>A0AAQ3MTK8_VIGMU</name>
<accession>A0AAQ3MTK8</accession>
<reference evidence="1 2" key="1">
    <citation type="journal article" date="2023" name="Life. Sci Alliance">
        <title>Evolutionary insights into 3D genome organization and epigenetic landscape of Vigna mungo.</title>
        <authorList>
            <person name="Junaid A."/>
            <person name="Singh B."/>
            <person name="Bhatia S."/>
        </authorList>
    </citation>
    <scope>NUCLEOTIDE SEQUENCE [LARGE SCALE GENOMIC DNA]</scope>
    <source>
        <strain evidence="1">Urdbean</strain>
    </source>
</reference>
<dbReference type="EMBL" id="CP144692">
    <property type="protein sequence ID" value="WVY96735.1"/>
    <property type="molecule type" value="Genomic_DNA"/>
</dbReference>